<dbReference type="Proteomes" id="UP000316852">
    <property type="component" value="Unassembled WGS sequence"/>
</dbReference>
<organism evidence="3 4">
    <name type="scientific">Eiseniibacteriota bacterium</name>
    <dbReference type="NCBI Taxonomy" id="2212470"/>
    <lineage>
        <taxon>Bacteria</taxon>
        <taxon>Candidatus Eiseniibacteriota</taxon>
    </lineage>
</organism>
<dbReference type="InterPro" id="IPR049577">
    <property type="entry name" value="GMPP_N"/>
</dbReference>
<dbReference type="SUPFAM" id="SSF53448">
    <property type="entry name" value="Nucleotide-diphospho-sugar transferases"/>
    <property type="match status" value="1"/>
</dbReference>
<dbReference type="EMBL" id="VBOW01000016">
    <property type="protein sequence ID" value="TMQ60250.1"/>
    <property type="molecule type" value="Genomic_DNA"/>
</dbReference>
<keyword evidence="3" id="KW-0548">Nucleotidyltransferase</keyword>
<accession>A0A538T9D8</accession>
<comment type="caution">
    <text evidence="3">The sequence shown here is derived from an EMBL/GenBank/DDBJ whole genome shotgun (WGS) entry which is preliminary data.</text>
</comment>
<dbReference type="CDD" id="cd02509">
    <property type="entry name" value="GDP-M1P_Guanylyltransferase"/>
    <property type="match status" value="1"/>
</dbReference>
<dbReference type="InterPro" id="IPR054566">
    <property type="entry name" value="ManC/GMP-like_b-helix"/>
</dbReference>
<proteinExistence type="predicted"/>
<reference evidence="3 4" key="1">
    <citation type="journal article" date="2019" name="Nat. Microbiol.">
        <title>Mediterranean grassland soil C-N compound turnover is dependent on rainfall and depth, and is mediated by genomically divergent microorganisms.</title>
        <authorList>
            <person name="Diamond S."/>
            <person name="Andeer P.F."/>
            <person name="Li Z."/>
            <person name="Crits-Christoph A."/>
            <person name="Burstein D."/>
            <person name="Anantharaman K."/>
            <person name="Lane K.R."/>
            <person name="Thomas B.C."/>
            <person name="Pan C."/>
            <person name="Northen T.R."/>
            <person name="Banfield J.F."/>
        </authorList>
    </citation>
    <scope>NUCLEOTIDE SEQUENCE [LARGE SCALE GENOMIC DNA]</scope>
    <source>
        <strain evidence="3">WS_6</strain>
    </source>
</reference>
<feature type="domain" description="MannoseP isomerase/GMP-like beta-helix" evidence="2">
    <location>
        <begin position="298"/>
        <end position="346"/>
    </location>
</feature>
<dbReference type="InterPro" id="IPR029044">
    <property type="entry name" value="Nucleotide-diphossugar_trans"/>
</dbReference>
<sequence>MRLHAVILAGGRGERFWPLSRRSRPKQFLPLLDDRPMLAHTLARIRGLMDPGDVWIITAKDLKREAESIAPGVPNAQVIGEPVGKNTAPAIALAAWWIKEAGSDSVLAVLPSDHRIEPAERFRDELARAGRIALERGAIVLFGIPPTRPETGYGYIESGDPIEPGSPFHRVKGFREKPDHRAAARYLSQGRFLWNAGMFVFPPGAMLEEIHAHQPDIAALLADMPGPPRGGTEDALRRFYGAAPSISIDYAIMEHSGKTLVARAGFSWDDLGSWDAIAPPESRDSLGNATRGSALLHDCKNVIAFAQGGLVAGLGVEDLVIVRTPDVTLVCRSGRAQEVRAIVEQLKARKDLDGYL</sequence>
<dbReference type="PANTHER" id="PTHR46390">
    <property type="entry name" value="MANNOSE-1-PHOSPHATE GUANYLYLTRANSFERASE"/>
    <property type="match status" value="1"/>
</dbReference>
<dbReference type="InterPro" id="IPR005835">
    <property type="entry name" value="NTP_transferase_dom"/>
</dbReference>
<evidence type="ECO:0000259" key="1">
    <source>
        <dbReference type="Pfam" id="PF00483"/>
    </source>
</evidence>
<keyword evidence="3" id="KW-0808">Transferase</keyword>
<dbReference type="PANTHER" id="PTHR46390:SF1">
    <property type="entry name" value="MANNOSE-1-PHOSPHATE GUANYLYLTRANSFERASE"/>
    <property type="match status" value="1"/>
</dbReference>
<protein>
    <submittedName>
        <fullName evidence="3">Mannose-1-phosphate guanylyltransferase</fullName>
    </submittedName>
</protein>
<dbReference type="InterPro" id="IPR051161">
    <property type="entry name" value="Mannose-6P_isomerase_type2"/>
</dbReference>
<evidence type="ECO:0000313" key="4">
    <source>
        <dbReference type="Proteomes" id="UP000316852"/>
    </source>
</evidence>
<dbReference type="Pfam" id="PF00483">
    <property type="entry name" value="NTP_transferase"/>
    <property type="match status" value="1"/>
</dbReference>
<dbReference type="Pfam" id="PF22640">
    <property type="entry name" value="ManC_GMP_beta-helix"/>
    <property type="match status" value="1"/>
</dbReference>
<dbReference type="Gene3D" id="3.90.550.10">
    <property type="entry name" value="Spore Coat Polysaccharide Biosynthesis Protein SpsA, Chain A"/>
    <property type="match status" value="1"/>
</dbReference>
<feature type="domain" description="Nucleotidyl transferase" evidence="1">
    <location>
        <begin position="5"/>
        <end position="277"/>
    </location>
</feature>
<dbReference type="SUPFAM" id="SSF159283">
    <property type="entry name" value="Guanosine diphospho-D-mannose pyrophosphorylase/mannose-6-phosphate isomerase linker domain"/>
    <property type="match status" value="1"/>
</dbReference>
<name>A0A538T9D8_UNCEI</name>
<gene>
    <name evidence="3" type="ORF">E6K76_02690</name>
</gene>
<dbReference type="GO" id="GO:0004475">
    <property type="term" value="F:mannose-1-phosphate guanylyltransferase (GTP) activity"/>
    <property type="evidence" value="ECO:0007669"/>
    <property type="project" value="InterPro"/>
</dbReference>
<evidence type="ECO:0000313" key="3">
    <source>
        <dbReference type="EMBL" id="TMQ60250.1"/>
    </source>
</evidence>
<dbReference type="AlphaFoldDB" id="A0A538T9D8"/>
<dbReference type="GO" id="GO:0009298">
    <property type="term" value="P:GDP-mannose biosynthetic process"/>
    <property type="evidence" value="ECO:0007669"/>
    <property type="project" value="TreeGrafter"/>
</dbReference>
<evidence type="ECO:0000259" key="2">
    <source>
        <dbReference type="Pfam" id="PF22640"/>
    </source>
</evidence>